<dbReference type="InterPro" id="IPR035940">
    <property type="entry name" value="CAP_sf"/>
</dbReference>
<feature type="chain" id="PRO_5045602630" evidence="1">
    <location>
        <begin position="25"/>
        <end position="635"/>
    </location>
</feature>
<evidence type="ECO:0000313" key="4">
    <source>
        <dbReference type="Proteomes" id="UP001059480"/>
    </source>
</evidence>
<dbReference type="Pfam" id="PF00188">
    <property type="entry name" value="CAP"/>
    <property type="match status" value="1"/>
</dbReference>
<dbReference type="CDD" id="cd05379">
    <property type="entry name" value="CAP_bacterial"/>
    <property type="match status" value="1"/>
</dbReference>
<sequence>MKKGMILGISLACLSAISFQHTQAFESKTVLQQAEPSVQSYEPITFTEVNEPIKANVSYSTHVQNIGWQSYVSNGSLAGTTGRALRLEGVKVNLALQGISGGIQYRTHIQNIGWQNWKNSNELSGTSGQALRLEAIELRLTGDLAKEFDVIYRVHAQNFGWLGWARNGQSSGTASYGYRLEGLEIKLVPKGTSLPSSTQVAFKEPSVTVKPPVTNVNPIINYSTHIQNIGWQQAVVNGATSGTSGKALRLEGIKIGLSQATGNVQYRTHIQNIGWQDWKNNNELSGTHNQAKRLEAIEIKLTGSLANQYDVMYRVHAQNFGWLGWAKNGQSAGSAGYGYRLEAIQIKLVKKGTSIDQSKPAFKQVGSTTISKPVTEVSTHSNTQAAKVQSSVVNYNINTNPSTAAHQGLEAEALVFGDKVAGLTIKANVDFKVANSESPASQYQKAKQANLTNHVYLAKGTYNLSIPVGLNDTTVNYLNQTIDVNLLNREFLTLVNAERAKKGLKSLSYGEHLIVGTKVRAQELANIRSITVNGKGHLRPDGSSYRTAFSQVPNPQYRLGENLAQNNYLGNPYQATSEKYLAELFYQQLANSPGHYANMMSPNYKYHAVQVQFSKMSTSQYYYNQVICVQILDAG</sequence>
<keyword evidence="4" id="KW-1185">Reference proteome</keyword>
<comment type="caution">
    <text evidence="3">The sequence shown here is derived from an EMBL/GenBank/DDBJ whole genome shotgun (WGS) entry which is preliminary data.</text>
</comment>
<reference evidence="3" key="3">
    <citation type="journal article" date="2023" name="Microbiol. Resour. Announc.">
        <title>Draft Genome Sequence of Granulicatella sp. Strain S8, Isolated from a Marine Fish, Seriola quinqueradiata.</title>
        <authorList>
            <person name="Lee M."/>
            <person name="Farooq A."/>
            <person name="Jeong J.B."/>
            <person name="Jung M.Y."/>
        </authorList>
    </citation>
    <scope>NUCLEOTIDE SEQUENCE</scope>
    <source>
        <strain evidence="3">S8</strain>
    </source>
</reference>
<dbReference type="SMART" id="SM00728">
    <property type="entry name" value="ChW"/>
    <property type="match status" value="6"/>
</dbReference>
<accession>A0ABT1WM05</accession>
<feature type="domain" description="SCP" evidence="2">
    <location>
        <begin position="492"/>
        <end position="619"/>
    </location>
</feature>
<dbReference type="InterPro" id="IPR006637">
    <property type="entry name" value="ChW"/>
</dbReference>
<proteinExistence type="predicted"/>
<evidence type="ECO:0000259" key="2">
    <source>
        <dbReference type="Pfam" id="PF00188"/>
    </source>
</evidence>
<dbReference type="EMBL" id="JANHNZ010000002">
    <property type="protein sequence ID" value="MCQ9209557.1"/>
    <property type="molecule type" value="Genomic_DNA"/>
</dbReference>
<feature type="signal peptide" evidence="1">
    <location>
        <begin position="1"/>
        <end position="24"/>
    </location>
</feature>
<reference evidence="3" key="1">
    <citation type="submission" date="2022-07" db="EMBL/GenBank/DDBJ databases">
        <authorList>
            <person name="Jung M.-Y."/>
            <person name="Lee M."/>
        </authorList>
    </citation>
    <scope>NUCLEOTIDE SEQUENCE</scope>
    <source>
        <strain evidence="3">S8</strain>
    </source>
</reference>
<organism evidence="3 4">
    <name type="scientific">Granulicatella seriolae</name>
    <dbReference type="NCBI Taxonomy" id="2967226"/>
    <lineage>
        <taxon>Bacteria</taxon>
        <taxon>Bacillati</taxon>
        <taxon>Bacillota</taxon>
        <taxon>Bacilli</taxon>
        <taxon>Lactobacillales</taxon>
        <taxon>Carnobacteriaceae</taxon>
        <taxon>Granulicatella</taxon>
    </lineage>
</organism>
<evidence type="ECO:0000256" key="1">
    <source>
        <dbReference type="SAM" id="SignalP"/>
    </source>
</evidence>
<dbReference type="RefSeq" id="WP_256944669.1">
    <property type="nucleotide sequence ID" value="NZ_JANHNZ010000002.1"/>
</dbReference>
<evidence type="ECO:0000313" key="3">
    <source>
        <dbReference type="EMBL" id="MCQ9209557.1"/>
    </source>
</evidence>
<dbReference type="SUPFAM" id="SSF55797">
    <property type="entry name" value="PR-1-like"/>
    <property type="match status" value="1"/>
</dbReference>
<dbReference type="Pfam" id="PF07538">
    <property type="entry name" value="ChW"/>
    <property type="match status" value="6"/>
</dbReference>
<protein>
    <submittedName>
        <fullName evidence="3">CAP domain-containing protein</fullName>
    </submittedName>
</protein>
<dbReference type="Proteomes" id="UP001059480">
    <property type="component" value="Unassembled WGS sequence"/>
</dbReference>
<dbReference type="InterPro" id="IPR014044">
    <property type="entry name" value="CAP_dom"/>
</dbReference>
<gene>
    <name evidence="3" type="ORF">NPA36_03245</name>
</gene>
<reference evidence="3" key="2">
    <citation type="journal article" date="2023" name="Curr. Microbiol.">
        <title>Granulicatella seriolae sp. nov., a Novel Facultative Anaerobe Isolated from Yellowtail Marine Fish.</title>
        <authorList>
            <person name="Lee M."/>
            <person name="Choi Y.J."/>
            <person name="Farooq A."/>
            <person name="Jeong J.B."/>
            <person name="Jung M.Y."/>
        </authorList>
    </citation>
    <scope>NUCLEOTIDE SEQUENCE</scope>
    <source>
        <strain evidence="3">S8</strain>
    </source>
</reference>
<keyword evidence="1" id="KW-0732">Signal</keyword>
<name>A0ABT1WM05_9LACT</name>
<dbReference type="Gene3D" id="3.40.33.10">
    <property type="entry name" value="CAP"/>
    <property type="match status" value="1"/>
</dbReference>